<organism evidence="2">
    <name type="scientific">uncultured Solirubrobacterales bacterium</name>
    <dbReference type="NCBI Taxonomy" id="768556"/>
    <lineage>
        <taxon>Bacteria</taxon>
        <taxon>Bacillati</taxon>
        <taxon>Actinomycetota</taxon>
        <taxon>Thermoleophilia</taxon>
        <taxon>Solirubrobacterales</taxon>
        <taxon>environmental samples</taxon>
    </lineage>
</organism>
<sequence>MNSRPKPPPALQKAGRKLWGAVLRDAPENVILDGRERSSLATACAQADQNSSSRRRSGGTE</sequence>
<dbReference type="AlphaFoldDB" id="A0A6J4SH05"/>
<reference evidence="2" key="1">
    <citation type="submission" date="2020-02" db="EMBL/GenBank/DDBJ databases">
        <authorList>
            <person name="Meier V. D."/>
        </authorList>
    </citation>
    <scope>NUCLEOTIDE SEQUENCE</scope>
    <source>
        <strain evidence="2">AVDCRST_MAG17</strain>
    </source>
</reference>
<feature type="region of interest" description="Disordered" evidence="1">
    <location>
        <begin position="40"/>
        <end position="61"/>
    </location>
</feature>
<evidence type="ECO:0000313" key="2">
    <source>
        <dbReference type="EMBL" id="CAA9498660.1"/>
    </source>
</evidence>
<gene>
    <name evidence="2" type="ORF">AVDCRST_MAG17-1225</name>
</gene>
<accession>A0A6J4SH05</accession>
<dbReference type="EMBL" id="CADCVV010000087">
    <property type="protein sequence ID" value="CAA9498660.1"/>
    <property type="molecule type" value="Genomic_DNA"/>
</dbReference>
<name>A0A6J4SH05_9ACTN</name>
<protein>
    <submittedName>
        <fullName evidence="2">Uncharacterized protein</fullName>
    </submittedName>
</protein>
<proteinExistence type="predicted"/>
<evidence type="ECO:0000256" key="1">
    <source>
        <dbReference type="SAM" id="MobiDB-lite"/>
    </source>
</evidence>